<dbReference type="InterPro" id="IPR004324">
    <property type="entry name" value="FBT"/>
</dbReference>
<evidence type="ECO:0000256" key="6">
    <source>
        <dbReference type="ARBA" id="ARBA00023136"/>
    </source>
</evidence>
<protein>
    <recommendedName>
        <fullName evidence="10">FBT8</fullName>
    </recommendedName>
</protein>
<dbReference type="PANTHER" id="PTHR31585">
    <property type="entry name" value="FOLATE-BIOPTERIN TRANSPORTER 1, CHLOROPLASTIC"/>
    <property type="match status" value="1"/>
</dbReference>
<dbReference type="Gene3D" id="1.20.1250.20">
    <property type="entry name" value="MFS general substrate transporter like domains"/>
    <property type="match status" value="1"/>
</dbReference>
<evidence type="ECO:0000256" key="7">
    <source>
        <dbReference type="SAM" id="Phobius"/>
    </source>
</evidence>
<feature type="transmembrane region" description="Helical" evidence="7">
    <location>
        <begin position="251"/>
        <end position="275"/>
    </location>
</feature>
<keyword evidence="6 7" id="KW-0472">Membrane</keyword>
<dbReference type="InterPro" id="IPR039309">
    <property type="entry name" value="BT1"/>
</dbReference>
<organism evidence="8 9">
    <name type="scientific">Linum trigynum</name>
    <dbReference type="NCBI Taxonomy" id="586398"/>
    <lineage>
        <taxon>Eukaryota</taxon>
        <taxon>Viridiplantae</taxon>
        <taxon>Streptophyta</taxon>
        <taxon>Embryophyta</taxon>
        <taxon>Tracheophyta</taxon>
        <taxon>Spermatophyta</taxon>
        <taxon>Magnoliopsida</taxon>
        <taxon>eudicotyledons</taxon>
        <taxon>Gunneridae</taxon>
        <taxon>Pentapetalae</taxon>
        <taxon>rosids</taxon>
        <taxon>fabids</taxon>
        <taxon>Malpighiales</taxon>
        <taxon>Linaceae</taxon>
        <taxon>Linum</taxon>
    </lineage>
</organism>
<feature type="transmembrane region" description="Helical" evidence="7">
    <location>
        <begin position="216"/>
        <end position="239"/>
    </location>
</feature>
<evidence type="ECO:0000256" key="2">
    <source>
        <dbReference type="ARBA" id="ARBA00007015"/>
    </source>
</evidence>
<evidence type="ECO:0000256" key="1">
    <source>
        <dbReference type="ARBA" id="ARBA00004141"/>
    </source>
</evidence>
<dbReference type="InterPro" id="IPR036259">
    <property type="entry name" value="MFS_trans_sf"/>
</dbReference>
<dbReference type="Pfam" id="PF03092">
    <property type="entry name" value="BT1"/>
    <property type="match status" value="1"/>
</dbReference>
<dbReference type="PANTHER" id="PTHR31585:SF12">
    <property type="entry name" value="FOLATE-BIOPTERIN TRANSPORTER 9, CHLOROPLASTIC-RELATED"/>
    <property type="match status" value="1"/>
</dbReference>
<feature type="transmembrane region" description="Helical" evidence="7">
    <location>
        <begin position="340"/>
        <end position="362"/>
    </location>
</feature>
<evidence type="ECO:0000313" key="8">
    <source>
        <dbReference type="EMBL" id="CAL1356044.1"/>
    </source>
</evidence>
<feature type="transmembrane region" description="Helical" evidence="7">
    <location>
        <begin position="514"/>
        <end position="533"/>
    </location>
</feature>
<keyword evidence="9" id="KW-1185">Reference proteome</keyword>
<proteinExistence type="inferred from homology"/>
<keyword evidence="4 7" id="KW-0812">Transmembrane</keyword>
<evidence type="ECO:0000256" key="5">
    <source>
        <dbReference type="ARBA" id="ARBA00022989"/>
    </source>
</evidence>
<comment type="subcellular location">
    <subcellularLocation>
        <location evidence="1">Membrane</location>
        <topology evidence="1">Multi-pass membrane protein</topology>
    </subcellularLocation>
</comment>
<dbReference type="Proteomes" id="UP001497516">
    <property type="component" value="Chromosome 1"/>
</dbReference>
<dbReference type="GO" id="GO:0016020">
    <property type="term" value="C:membrane"/>
    <property type="evidence" value="ECO:0007669"/>
    <property type="project" value="UniProtKB-SubCell"/>
</dbReference>
<feature type="transmembrane region" description="Helical" evidence="7">
    <location>
        <begin position="406"/>
        <end position="426"/>
    </location>
</feature>
<dbReference type="AlphaFoldDB" id="A0AAV2CIG3"/>
<evidence type="ECO:0008006" key="10">
    <source>
        <dbReference type="Google" id="ProtNLM"/>
    </source>
</evidence>
<reference evidence="8 9" key="1">
    <citation type="submission" date="2024-04" db="EMBL/GenBank/DDBJ databases">
        <authorList>
            <person name="Fracassetti M."/>
        </authorList>
    </citation>
    <scope>NUCLEOTIDE SEQUENCE [LARGE SCALE GENOMIC DNA]</scope>
</reference>
<evidence type="ECO:0000256" key="3">
    <source>
        <dbReference type="ARBA" id="ARBA00022448"/>
    </source>
</evidence>
<name>A0AAV2CIG3_9ROSI</name>
<accession>A0AAV2CIG3</accession>
<evidence type="ECO:0000313" key="9">
    <source>
        <dbReference type="Proteomes" id="UP001497516"/>
    </source>
</evidence>
<keyword evidence="3" id="KW-0813">Transport</keyword>
<keyword evidence="5 7" id="KW-1133">Transmembrane helix</keyword>
<feature type="transmembrane region" description="Helical" evidence="7">
    <location>
        <begin position="189"/>
        <end position="210"/>
    </location>
</feature>
<dbReference type="NCBIfam" id="TIGR00788">
    <property type="entry name" value="fbt"/>
    <property type="match status" value="1"/>
</dbReference>
<evidence type="ECO:0000256" key="4">
    <source>
        <dbReference type="ARBA" id="ARBA00022692"/>
    </source>
</evidence>
<sequence>MIHSFLPTRCPIGRPNTGWDLRSIYAPPPPPSIKLPALGRNHPIACVFHEQNPRTCTDQAHEPRARLVTRVSSEPIWVNPGHFRGGDDKRVSDNVKGHEGETKGTRVGGFRGQLGWEQMLVLCGFGCWMQGFRAFPWLGLNFHMAHHLSFHPSLLQLVQSAGNLPMVAKPLYGVLSDVIYIGGAHRIPYIQIGVCLQILPWGVLAMIPVASKALPMLMACILLSNIGVSITEVATDALVAEYGQKHKIGGLQSYGFMALAIGGILGNLLGGIFLQKTAPKTMFVVFAFLLSLQLGSSSVGREEFLGLSREPDRSVVGKSIWESIIYQVNNLKMALREDRIFRPLMWMVASITMVPVLSGSIFCYQTQCLNLDPSVIGLSKVIGQLTLLSLVVLFDRYWKELPMRKLVGTLQFLYAASLLLDFVLVRQINLKLGITNELFALCFSGLAEILQQFKLLPFSVLLASLCPQGCEGSLTSFLASAFILSSVLSGFFGVGLASLLGITSSDYSRLPVGILIQFLLALVPLAYINNVPMSEPVYKEDRRRGMSKKSRKARRVGRVMINYIFVYRRERDSGKKP</sequence>
<feature type="transmembrane region" description="Helical" evidence="7">
    <location>
        <begin position="477"/>
        <end position="502"/>
    </location>
</feature>
<dbReference type="EMBL" id="OZ034813">
    <property type="protein sequence ID" value="CAL1356044.1"/>
    <property type="molecule type" value="Genomic_DNA"/>
</dbReference>
<feature type="transmembrane region" description="Helical" evidence="7">
    <location>
        <begin position="374"/>
        <end position="394"/>
    </location>
</feature>
<comment type="similarity">
    <text evidence="2">Belongs to the major facilitator superfamily. Folate-biopterin transporter (TC 2.A.71) family.</text>
</comment>
<dbReference type="SUPFAM" id="SSF103473">
    <property type="entry name" value="MFS general substrate transporter"/>
    <property type="match status" value="1"/>
</dbReference>
<gene>
    <name evidence="8" type="ORF">LTRI10_LOCUS3767</name>
</gene>